<name>D4A6Y0_RAT</name>
<keyword evidence="4" id="KW-0732">Signal</keyword>
<gene>
    <name evidence="6 8" type="primary">Lilra5</name>
</gene>
<organism evidence="6 7">
    <name type="scientific">Rattus norvegicus</name>
    <name type="common">Rat</name>
    <dbReference type="NCBI Taxonomy" id="10116"/>
    <lineage>
        <taxon>Eukaryota</taxon>
        <taxon>Metazoa</taxon>
        <taxon>Chordata</taxon>
        <taxon>Craniata</taxon>
        <taxon>Vertebrata</taxon>
        <taxon>Euteleostomi</taxon>
        <taxon>Mammalia</taxon>
        <taxon>Eutheria</taxon>
        <taxon>Euarchontoglires</taxon>
        <taxon>Glires</taxon>
        <taxon>Rodentia</taxon>
        <taxon>Myomorpha</taxon>
        <taxon>Muroidea</taxon>
        <taxon>Muridae</taxon>
        <taxon>Murinae</taxon>
        <taxon>Rattus</taxon>
    </lineage>
</organism>
<dbReference type="Pfam" id="PF13895">
    <property type="entry name" value="Ig_2"/>
    <property type="match status" value="1"/>
</dbReference>
<feature type="chain" id="PRO_5045152864" evidence="4">
    <location>
        <begin position="17"/>
        <end position="295"/>
    </location>
</feature>
<proteinExistence type="predicted"/>
<dbReference type="SMART" id="SM00409">
    <property type="entry name" value="IG"/>
    <property type="match status" value="2"/>
</dbReference>
<keyword evidence="3" id="KW-1133">Transmembrane helix</keyword>
<dbReference type="VEuPathDB" id="HostDB:ENSRNOG00000027808"/>
<keyword evidence="1" id="KW-1015">Disulfide bond</keyword>
<dbReference type="InterPro" id="IPR013783">
    <property type="entry name" value="Ig-like_fold"/>
</dbReference>
<dbReference type="InterPro" id="IPR050412">
    <property type="entry name" value="Ig-like_Receptors_ImmuneReg"/>
</dbReference>
<protein>
    <submittedName>
        <fullName evidence="6">Leukocyte immunoglobulin like receptor A5</fullName>
    </submittedName>
</protein>
<dbReference type="AGR" id="RGD:1582781"/>
<evidence type="ECO:0000256" key="2">
    <source>
        <dbReference type="ARBA" id="ARBA00023319"/>
    </source>
</evidence>
<dbReference type="GeneID" id="691533"/>
<dbReference type="PANTHER" id="PTHR11738">
    <property type="entry name" value="MHC CLASS I NK CELL RECEPTOR"/>
    <property type="match status" value="1"/>
</dbReference>
<keyword evidence="3" id="KW-0812">Transmembrane</keyword>
<dbReference type="PhylomeDB" id="D4A6Y0"/>
<dbReference type="ExpressionAtlas" id="D4A6Y0">
    <property type="expression patterns" value="baseline and differential"/>
</dbReference>
<dbReference type="Bgee" id="ENSRNOG00000027808">
    <property type="expression patterns" value="Expressed in spleen and 16 other cell types or tissues"/>
</dbReference>
<dbReference type="GeneTree" id="ENSGT01100000263478"/>
<dbReference type="RefSeq" id="NP_001070261.1">
    <property type="nucleotide sequence ID" value="NM_001076793.3"/>
</dbReference>
<feature type="domain" description="Ig-like" evidence="5">
    <location>
        <begin position="29"/>
        <end position="118"/>
    </location>
</feature>
<keyword evidence="2" id="KW-0393">Immunoglobulin domain</keyword>
<accession>D4A6Y0</accession>
<evidence type="ECO:0000256" key="1">
    <source>
        <dbReference type="ARBA" id="ARBA00023157"/>
    </source>
</evidence>
<reference evidence="6" key="1">
    <citation type="submission" date="2024-01" db="EMBL/GenBank/DDBJ databases">
        <title>GRCr8: a new rat reference genome assembly contstructed from accurate long reads and long range scaffolding.</title>
        <authorList>
            <person name="Doris P.A."/>
            <person name="Kalbfleisch T."/>
            <person name="Li K."/>
            <person name="Howe K."/>
            <person name="Wood J."/>
        </authorList>
    </citation>
    <scope>NUCLEOTIDE SEQUENCE [LARGE SCALE GENOMIC DNA]</scope>
    <source>
        <strain evidence="6">Brown Norway</strain>
    </source>
</reference>
<dbReference type="HOGENOM" id="CLU_021100_1_4_1"/>
<dbReference type="Proteomes" id="UP000002494">
    <property type="component" value="Chromosome 1"/>
</dbReference>
<dbReference type="UCSC" id="RGD:1582781">
    <property type="organism name" value="rat"/>
</dbReference>
<dbReference type="AlphaFoldDB" id="D4A6Y0"/>
<dbReference type="OrthoDB" id="9808644at2759"/>
<dbReference type="PANTHER" id="PTHR11738:SF183">
    <property type="entry name" value="LEUKOCYTE IMMUNOGLOBULIN-LIKE RECEPTOR, SUBFAMILY A (WITH TM DOMAIN), MEMBER 5"/>
    <property type="match status" value="1"/>
</dbReference>
<dbReference type="InterPro" id="IPR036179">
    <property type="entry name" value="Ig-like_dom_sf"/>
</dbReference>
<feature type="signal peptide" evidence="4">
    <location>
        <begin position="1"/>
        <end position="16"/>
    </location>
</feature>
<dbReference type="Gene3D" id="2.60.40.10">
    <property type="entry name" value="Immunoglobulins"/>
    <property type="match status" value="2"/>
</dbReference>
<evidence type="ECO:0000259" key="5">
    <source>
        <dbReference type="PROSITE" id="PS50835"/>
    </source>
</evidence>
<evidence type="ECO:0000313" key="6">
    <source>
        <dbReference type="Ensembl" id="ENSRNOP00000035173.6"/>
    </source>
</evidence>
<evidence type="ECO:0000313" key="7">
    <source>
        <dbReference type="Proteomes" id="UP000002494"/>
    </source>
</evidence>
<dbReference type="eggNOG" id="ENOG502RU0A">
    <property type="taxonomic scope" value="Eukaryota"/>
</dbReference>
<reference evidence="6" key="2">
    <citation type="submission" date="2025-08" db="UniProtKB">
        <authorList>
            <consortium name="Ensembl"/>
        </authorList>
    </citation>
    <scope>IDENTIFICATION</scope>
    <source>
        <strain evidence="6">Brown Norway</strain>
    </source>
</reference>
<dbReference type="PROSITE" id="PS50835">
    <property type="entry name" value="IG_LIKE"/>
    <property type="match status" value="1"/>
</dbReference>
<dbReference type="CDD" id="cd16843">
    <property type="entry name" value="IgC2_D1_D2_LILR_KIR_like"/>
    <property type="match status" value="1"/>
</dbReference>
<dbReference type="RGD" id="1582781">
    <property type="gene designation" value="Lilra5"/>
</dbReference>
<evidence type="ECO:0000256" key="3">
    <source>
        <dbReference type="SAM" id="Phobius"/>
    </source>
</evidence>
<sequence>MTFIFTAVLYLGLNLGQETSGLEGNPHKPTLSVQPGSLVARGKQVTILCEVTTGAQEYRLFKEGGPHPWRTKNTPKATNKAQFLISSIEQQHGGIYRCYYKTPSGWSEHSDPLELVVTGLYSKPSLSIQSSTVVTSGETVTLQCVSQLGFNRFVLTKEGEQKPSLIRDSEFINSTGQFQGLFPMGPVILSQRWMFRCYGYYVNSPQVWSEPSDLLEIHVSEAAQPLGLSPNISHPKTVSQHQDYTMENLIRMGVSVFILVILGILLFEAQHSQRRTQHAAGRESSTFFMVAETWG</sequence>
<evidence type="ECO:0000256" key="4">
    <source>
        <dbReference type="SAM" id="SignalP"/>
    </source>
</evidence>
<evidence type="ECO:0000313" key="8">
    <source>
        <dbReference type="RGD" id="1582781"/>
    </source>
</evidence>
<dbReference type="Ensembl" id="ENSRNOT00000038802.7">
    <property type="protein sequence ID" value="ENSRNOP00000035173.6"/>
    <property type="gene ID" value="ENSRNOG00000027808.7"/>
</dbReference>
<dbReference type="SUPFAM" id="SSF48726">
    <property type="entry name" value="Immunoglobulin"/>
    <property type="match status" value="2"/>
</dbReference>
<keyword evidence="7" id="KW-1185">Reference proteome</keyword>
<keyword evidence="3" id="KW-0472">Membrane</keyword>
<dbReference type="PaxDb" id="10116-ENSRNOP00000035173"/>
<feature type="transmembrane region" description="Helical" evidence="3">
    <location>
        <begin position="249"/>
        <end position="267"/>
    </location>
</feature>
<dbReference type="InterPro" id="IPR007110">
    <property type="entry name" value="Ig-like_dom"/>
</dbReference>
<reference evidence="6" key="3">
    <citation type="submission" date="2025-09" db="UniProtKB">
        <authorList>
            <consortium name="Ensembl"/>
        </authorList>
    </citation>
    <scope>IDENTIFICATION</scope>
    <source>
        <strain evidence="6">Brown Norway</strain>
    </source>
</reference>
<dbReference type="InterPro" id="IPR003599">
    <property type="entry name" value="Ig_sub"/>
</dbReference>